<keyword evidence="3" id="KW-0804">Transcription</keyword>
<dbReference type="Gene3D" id="2.60.120.10">
    <property type="entry name" value="Jelly Rolls"/>
    <property type="match status" value="1"/>
</dbReference>
<dbReference type="InterPro" id="IPR003313">
    <property type="entry name" value="AraC-bd"/>
</dbReference>
<dbReference type="InterPro" id="IPR014710">
    <property type="entry name" value="RmlC-like_jellyroll"/>
</dbReference>
<dbReference type="InterPro" id="IPR011051">
    <property type="entry name" value="RmlC_Cupin_sf"/>
</dbReference>
<feature type="compositionally biased region" description="Basic and acidic residues" evidence="4">
    <location>
        <begin position="8"/>
        <end position="17"/>
    </location>
</feature>
<feature type="region of interest" description="Disordered" evidence="4">
    <location>
        <begin position="1"/>
        <end position="41"/>
    </location>
</feature>
<gene>
    <name evidence="6" type="ORF">NMN56_031670</name>
</gene>
<dbReference type="SMART" id="SM00342">
    <property type="entry name" value="HTH_ARAC"/>
    <property type="match status" value="1"/>
</dbReference>
<dbReference type="Gene3D" id="1.10.10.60">
    <property type="entry name" value="Homeodomain-like"/>
    <property type="match status" value="1"/>
</dbReference>
<keyword evidence="2" id="KW-0238">DNA-binding</keyword>
<name>A0ABT7A566_9ACTN</name>
<organism evidence="6 7">
    <name type="scientific">Streptomyces iconiensis</name>
    <dbReference type="NCBI Taxonomy" id="1384038"/>
    <lineage>
        <taxon>Bacteria</taxon>
        <taxon>Bacillati</taxon>
        <taxon>Actinomycetota</taxon>
        <taxon>Actinomycetes</taxon>
        <taxon>Kitasatosporales</taxon>
        <taxon>Streptomycetaceae</taxon>
        <taxon>Streptomyces</taxon>
    </lineage>
</organism>
<protein>
    <submittedName>
        <fullName evidence="6">Helix-turn-helix transcriptional regulator</fullName>
    </submittedName>
</protein>
<sequence length="277" mass="30118">MPPYGQREQPEQPERPEQPGVPEQPELRDHGPGPGPSSGHALVVRGFTLARGHWFTEHLHPAHQLAWCRSGLLTVRTTGGTWLLPPSMALWIPAHTPHATGATSATQMRSPYIEPAHCPVTWTEPTVVAVPPLLRELIGHLSLTDLEELARARAEAVLFDLLRPVPARDIALTWPTDPRARLVADSLHADPADGRALAGWASLAGASARTLARLFTAETGIGFGRWRERLRVQEAMPHLACGRSVESTAHRVGYASTSAFIAAFRRTVGLTPGQFFG</sequence>
<keyword evidence="7" id="KW-1185">Reference proteome</keyword>
<dbReference type="SUPFAM" id="SSF46689">
    <property type="entry name" value="Homeodomain-like"/>
    <property type="match status" value="2"/>
</dbReference>
<keyword evidence="1" id="KW-0805">Transcription regulation</keyword>
<dbReference type="Pfam" id="PF12833">
    <property type="entry name" value="HTH_18"/>
    <property type="match status" value="1"/>
</dbReference>
<dbReference type="InterPro" id="IPR018062">
    <property type="entry name" value="HTH_AraC-typ_CS"/>
</dbReference>
<evidence type="ECO:0000313" key="6">
    <source>
        <dbReference type="EMBL" id="MDJ1136426.1"/>
    </source>
</evidence>
<evidence type="ECO:0000256" key="3">
    <source>
        <dbReference type="ARBA" id="ARBA00023163"/>
    </source>
</evidence>
<dbReference type="InterPro" id="IPR018060">
    <property type="entry name" value="HTH_AraC"/>
</dbReference>
<dbReference type="Pfam" id="PF02311">
    <property type="entry name" value="AraC_binding"/>
    <property type="match status" value="1"/>
</dbReference>
<dbReference type="SUPFAM" id="SSF51182">
    <property type="entry name" value="RmlC-like cupins"/>
    <property type="match status" value="1"/>
</dbReference>
<dbReference type="PANTHER" id="PTHR11019:SF199">
    <property type="entry name" value="HTH-TYPE TRANSCRIPTIONAL REGULATOR NIMR"/>
    <property type="match status" value="1"/>
</dbReference>
<feature type="domain" description="HTH araC/xylS-type" evidence="5">
    <location>
        <begin position="181"/>
        <end position="277"/>
    </location>
</feature>
<evidence type="ECO:0000256" key="1">
    <source>
        <dbReference type="ARBA" id="ARBA00023015"/>
    </source>
</evidence>
<dbReference type="PROSITE" id="PS00041">
    <property type="entry name" value="HTH_ARAC_FAMILY_1"/>
    <property type="match status" value="1"/>
</dbReference>
<dbReference type="PANTHER" id="PTHR11019">
    <property type="entry name" value="HTH-TYPE TRANSCRIPTIONAL REGULATOR NIMR"/>
    <property type="match status" value="1"/>
</dbReference>
<comment type="caution">
    <text evidence="6">The sequence shown here is derived from an EMBL/GenBank/DDBJ whole genome shotgun (WGS) entry which is preliminary data.</text>
</comment>
<accession>A0ABT7A566</accession>
<evidence type="ECO:0000313" key="7">
    <source>
        <dbReference type="Proteomes" id="UP001214441"/>
    </source>
</evidence>
<reference evidence="6 7" key="1">
    <citation type="submission" date="2023-05" db="EMBL/GenBank/DDBJ databases">
        <title>Streptantibioticus silvisoli sp. nov., acidotolerant actinomycetes 1 from pine litter.</title>
        <authorList>
            <person name="Swiecimska M."/>
            <person name="Golinska P."/>
            <person name="Sangal V."/>
            <person name="Wachnowicz B."/>
            <person name="Goodfellow M."/>
        </authorList>
    </citation>
    <scope>NUCLEOTIDE SEQUENCE [LARGE SCALE GENOMIC DNA]</scope>
    <source>
        <strain evidence="6 7">DSM 42109</strain>
    </source>
</reference>
<evidence type="ECO:0000256" key="4">
    <source>
        <dbReference type="SAM" id="MobiDB-lite"/>
    </source>
</evidence>
<evidence type="ECO:0000256" key="2">
    <source>
        <dbReference type="ARBA" id="ARBA00023125"/>
    </source>
</evidence>
<dbReference type="InterPro" id="IPR009057">
    <property type="entry name" value="Homeodomain-like_sf"/>
</dbReference>
<dbReference type="EMBL" id="JANCPR020000040">
    <property type="protein sequence ID" value="MDJ1136426.1"/>
    <property type="molecule type" value="Genomic_DNA"/>
</dbReference>
<evidence type="ECO:0000259" key="5">
    <source>
        <dbReference type="PROSITE" id="PS01124"/>
    </source>
</evidence>
<dbReference type="CDD" id="cd06124">
    <property type="entry name" value="cupin_NimR-like_N"/>
    <property type="match status" value="1"/>
</dbReference>
<proteinExistence type="predicted"/>
<dbReference type="PROSITE" id="PS01124">
    <property type="entry name" value="HTH_ARAC_FAMILY_2"/>
    <property type="match status" value="1"/>
</dbReference>
<dbReference type="Proteomes" id="UP001214441">
    <property type="component" value="Unassembled WGS sequence"/>
</dbReference>